<dbReference type="Gene3D" id="3.40.50.2300">
    <property type="match status" value="1"/>
</dbReference>
<dbReference type="EMBL" id="ACOP02000008">
    <property type="protein sequence ID" value="EEU97854.1"/>
    <property type="molecule type" value="Genomic_DNA"/>
</dbReference>
<proteinExistence type="predicted"/>
<dbReference type="HOGENOM" id="CLU_2450217_0_0_9"/>
<sequence>MDKERIDGFRSAFAPGETLFWQVPAAARERMAFYSENLPRLFSEKITAVFAVSDHYALEFMRFLQGQGIRVPEELVERESTRRLPCQTL</sequence>
<accession>C7H2E1</accession>
<comment type="caution">
    <text evidence="1">The sequence shown here is derived from an EMBL/GenBank/DDBJ whole genome shotgun (WGS) entry which is preliminary data.</text>
</comment>
<dbReference type="STRING" id="411483.FAEPRAA2165_00438"/>
<name>C7H2E1_FAED2</name>
<gene>
    <name evidence="1" type="ORF">FAEPRAA2165_00438</name>
</gene>
<dbReference type="InterPro" id="IPR028082">
    <property type="entry name" value="Peripla_BP_I"/>
</dbReference>
<keyword evidence="2" id="KW-1185">Reference proteome</keyword>
<dbReference type="Proteomes" id="UP000004619">
    <property type="component" value="Unassembled WGS sequence"/>
</dbReference>
<protein>
    <submittedName>
        <fullName evidence="1">Uncharacterized protein</fullName>
    </submittedName>
</protein>
<dbReference type="SUPFAM" id="SSF53822">
    <property type="entry name" value="Periplasmic binding protein-like I"/>
    <property type="match status" value="1"/>
</dbReference>
<reference evidence="1" key="1">
    <citation type="submission" date="2009-08" db="EMBL/GenBank/DDBJ databases">
        <authorList>
            <person name="Weinstock G."/>
            <person name="Sodergren E."/>
            <person name="Clifton S."/>
            <person name="Fulton L."/>
            <person name="Fulton B."/>
            <person name="Courtney L."/>
            <person name="Fronick C."/>
            <person name="Harrison M."/>
            <person name="Strong C."/>
            <person name="Farmer C."/>
            <person name="Delahaunty K."/>
            <person name="Markovic C."/>
            <person name="Hall O."/>
            <person name="Minx P."/>
            <person name="Tomlinson C."/>
            <person name="Mitreva M."/>
            <person name="Nelson J."/>
            <person name="Hou S."/>
            <person name="Wollam A."/>
            <person name="Pepin K.H."/>
            <person name="Johnson M."/>
            <person name="Bhonagiri V."/>
            <person name="Nash W.E."/>
            <person name="Warren W."/>
            <person name="Chinwalla A."/>
            <person name="Mardis E.R."/>
            <person name="Wilson R.K."/>
        </authorList>
    </citation>
    <scope>NUCLEOTIDE SEQUENCE [LARGE SCALE GENOMIC DNA]</scope>
    <source>
        <strain evidence="1">A2-165</strain>
    </source>
</reference>
<evidence type="ECO:0000313" key="1">
    <source>
        <dbReference type="EMBL" id="EEU97854.1"/>
    </source>
</evidence>
<dbReference type="OrthoDB" id="308642at2"/>
<dbReference type="AlphaFoldDB" id="C7H2E1"/>
<evidence type="ECO:0000313" key="2">
    <source>
        <dbReference type="Proteomes" id="UP000004619"/>
    </source>
</evidence>
<organism evidence="1 2">
    <name type="scientific">Faecalibacterium duncaniae (strain DSM 17677 / JCM 31915 / A2-165)</name>
    <name type="common">Faecalibacterium prausnitzii</name>
    <dbReference type="NCBI Taxonomy" id="411483"/>
    <lineage>
        <taxon>Bacteria</taxon>
        <taxon>Bacillati</taxon>
        <taxon>Bacillota</taxon>
        <taxon>Clostridia</taxon>
        <taxon>Eubacteriales</taxon>
        <taxon>Oscillospiraceae</taxon>
        <taxon>Faecalibacterium</taxon>
    </lineage>
</organism>
<dbReference type="RefSeq" id="WP_005929518.1">
    <property type="nucleotide sequence ID" value="NZ_JBBNJO010000102.1"/>
</dbReference>